<dbReference type="Proteomes" id="UP000799429">
    <property type="component" value="Unassembled WGS sequence"/>
</dbReference>
<evidence type="ECO:0000256" key="1">
    <source>
        <dbReference type="SAM" id="MobiDB-lite"/>
    </source>
</evidence>
<feature type="signal peptide" evidence="3">
    <location>
        <begin position="1"/>
        <end position="28"/>
    </location>
</feature>
<keyword evidence="2" id="KW-0472">Membrane</keyword>
<evidence type="ECO:0000313" key="5">
    <source>
        <dbReference type="EMBL" id="KAF2836832.1"/>
    </source>
</evidence>
<dbReference type="InterPro" id="IPR002889">
    <property type="entry name" value="WSC_carb-bd"/>
</dbReference>
<dbReference type="OrthoDB" id="2537459at2759"/>
<dbReference type="AlphaFoldDB" id="A0A9P4VPK5"/>
<dbReference type="PROSITE" id="PS51257">
    <property type="entry name" value="PROKAR_LIPOPROTEIN"/>
    <property type="match status" value="1"/>
</dbReference>
<feature type="transmembrane region" description="Helical" evidence="2">
    <location>
        <begin position="203"/>
        <end position="227"/>
    </location>
</feature>
<evidence type="ECO:0000256" key="2">
    <source>
        <dbReference type="SAM" id="Phobius"/>
    </source>
</evidence>
<feature type="chain" id="PRO_5040255577" description="WSC domain-containing protein" evidence="3">
    <location>
        <begin position="29"/>
        <end position="355"/>
    </location>
</feature>
<keyword evidence="2" id="KW-0812">Transmembrane</keyword>
<feature type="region of interest" description="Disordered" evidence="1">
    <location>
        <begin position="236"/>
        <end position="265"/>
    </location>
</feature>
<organism evidence="5 6">
    <name type="scientific">Patellaria atrata CBS 101060</name>
    <dbReference type="NCBI Taxonomy" id="1346257"/>
    <lineage>
        <taxon>Eukaryota</taxon>
        <taxon>Fungi</taxon>
        <taxon>Dikarya</taxon>
        <taxon>Ascomycota</taxon>
        <taxon>Pezizomycotina</taxon>
        <taxon>Dothideomycetes</taxon>
        <taxon>Dothideomycetes incertae sedis</taxon>
        <taxon>Patellariales</taxon>
        <taxon>Patellariaceae</taxon>
        <taxon>Patellaria</taxon>
    </lineage>
</organism>
<keyword evidence="2" id="KW-1133">Transmembrane helix</keyword>
<dbReference type="SMART" id="SM00321">
    <property type="entry name" value="WSC"/>
    <property type="match status" value="1"/>
</dbReference>
<keyword evidence="3" id="KW-0732">Signal</keyword>
<gene>
    <name evidence="5" type="ORF">M501DRAFT_1007130</name>
</gene>
<keyword evidence="6" id="KW-1185">Reference proteome</keyword>
<evidence type="ECO:0000256" key="3">
    <source>
        <dbReference type="SAM" id="SignalP"/>
    </source>
</evidence>
<sequence>MARHSSNPITMALGFALSLACFAGTAAAALTQKYCASDNTANNLVAAQWPYQSNGWCFENCKVGYAFAVVQGYNCWCSNYVPADQEDISKCSEICPGYGDELCGSTSRKLYGYIPLNRDPLVLAQPVPTTTEVRVSTLFSTVYIITSSTVPLASVPFPSSVRIKSTSSHRQSSWHYTASSHVSKPVSSSSSGASKSSPSTGTIVGAVFGALIGVAALVVGGICWLSWRKRSIYADNRQDPEGPAVRRTTSTMSRTGLLGRGNNKLPPIITQTNVNGLEQNSISPMAQRRISQPLFTDDRLNTTMLHENGSRTSFLSLPDNQDYGRSLIVTRPLNVASPGLQVVNPDPPESNAGDR</sequence>
<accession>A0A9P4VPK5</accession>
<proteinExistence type="predicted"/>
<dbReference type="EMBL" id="MU006102">
    <property type="protein sequence ID" value="KAF2836832.1"/>
    <property type="molecule type" value="Genomic_DNA"/>
</dbReference>
<dbReference type="Pfam" id="PF01822">
    <property type="entry name" value="WSC"/>
    <property type="match status" value="1"/>
</dbReference>
<comment type="caution">
    <text evidence="5">The sequence shown here is derived from an EMBL/GenBank/DDBJ whole genome shotgun (WGS) entry which is preliminary data.</text>
</comment>
<reference evidence="5" key="1">
    <citation type="journal article" date="2020" name="Stud. Mycol.">
        <title>101 Dothideomycetes genomes: a test case for predicting lifestyles and emergence of pathogens.</title>
        <authorList>
            <person name="Haridas S."/>
            <person name="Albert R."/>
            <person name="Binder M."/>
            <person name="Bloem J."/>
            <person name="Labutti K."/>
            <person name="Salamov A."/>
            <person name="Andreopoulos B."/>
            <person name="Baker S."/>
            <person name="Barry K."/>
            <person name="Bills G."/>
            <person name="Bluhm B."/>
            <person name="Cannon C."/>
            <person name="Castanera R."/>
            <person name="Culley D."/>
            <person name="Daum C."/>
            <person name="Ezra D."/>
            <person name="Gonzalez J."/>
            <person name="Henrissat B."/>
            <person name="Kuo A."/>
            <person name="Liang C."/>
            <person name="Lipzen A."/>
            <person name="Lutzoni F."/>
            <person name="Magnuson J."/>
            <person name="Mondo S."/>
            <person name="Nolan M."/>
            <person name="Ohm R."/>
            <person name="Pangilinan J."/>
            <person name="Park H.-J."/>
            <person name="Ramirez L."/>
            <person name="Alfaro M."/>
            <person name="Sun H."/>
            <person name="Tritt A."/>
            <person name="Yoshinaga Y."/>
            <person name="Zwiers L.-H."/>
            <person name="Turgeon B."/>
            <person name="Goodwin S."/>
            <person name="Spatafora J."/>
            <person name="Crous P."/>
            <person name="Grigoriev I."/>
        </authorList>
    </citation>
    <scope>NUCLEOTIDE SEQUENCE</scope>
    <source>
        <strain evidence="5">CBS 101060</strain>
    </source>
</reference>
<evidence type="ECO:0000259" key="4">
    <source>
        <dbReference type="PROSITE" id="PS51212"/>
    </source>
</evidence>
<name>A0A9P4VPK5_9PEZI</name>
<evidence type="ECO:0000313" key="6">
    <source>
        <dbReference type="Proteomes" id="UP000799429"/>
    </source>
</evidence>
<feature type="domain" description="WSC" evidence="4">
    <location>
        <begin position="29"/>
        <end position="116"/>
    </location>
</feature>
<protein>
    <recommendedName>
        <fullName evidence="4">WSC domain-containing protein</fullName>
    </recommendedName>
</protein>
<dbReference type="PROSITE" id="PS51212">
    <property type="entry name" value="WSC"/>
    <property type="match status" value="1"/>
</dbReference>